<reference evidence="3" key="1">
    <citation type="submission" date="2017-11" db="EMBL/GenBank/DDBJ databases">
        <authorList>
            <person name="Lima N.C."/>
            <person name="Parody-Merino A.M."/>
            <person name="Battley P.F."/>
            <person name="Fidler A.E."/>
            <person name="Prosdocimi F."/>
        </authorList>
    </citation>
    <scope>NUCLEOTIDE SEQUENCE [LARGE SCALE GENOMIC DNA]</scope>
</reference>
<protein>
    <recommendedName>
        <fullName evidence="1">Reverse transcriptase domain-containing protein</fullName>
    </recommendedName>
</protein>
<reference evidence="3" key="2">
    <citation type="submission" date="2017-12" db="EMBL/GenBank/DDBJ databases">
        <title>Genome sequence of the Bar-tailed Godwit (Limosa lapponica baueri).</title>
        <authorList>
            <person name="Lima N.C.B."/>
            <person name="Parody-Merino A.M."/>
            <person name="Battley P.F."/>
            <person name="Fidler A.E."/>
            <person name="Prosdocimi F."/>
        </authorList>
    </citation>
    <scope>NUCLEOTIDE SEQUENCE [LARGE SCALE GENOMIC DNA]</scope>
</reference>
<evidence type="ECO:0000313" key="2">
    <source>
        <dbReference type="EMBL" id="PKU46422.1"/>
    </source>
</evidence>
<dbReference type="Pfam" id="PF00078">
    <property type="entry name" value="RVT_1"/>
    <property type="match status" value="1"/>
</dbReference>
<accession>A0A2I0UK51</accession>
<gene>
    <name evidence="2" type="ORF">llap_3271</name>
</gene>
<dbReference type="Proteomes" id="UP000233556">
    <property type="component" value="Unassembled WGS sequence"/>
</dbReference>
<proteinExistence type="predicted"/>
<dbReference type="PANTHER" id="PTHR33332">
    <property type="entry name" value="REVERSE TRANSCRIPTASE DOMAIN-CONTAINING PROTEIN"/>
    <property type="match status" value="1"/>
</dbReference>
<sequence length="222" mass="25242">MDSGRTAKAHGRSKQERLGCKMKSREYVNLLLNETVELVIQDMEKAEVPNTFFTSVFISKTGRQEFQVVETRGKCCSKEDVPLIEEDQGSVLGPVLFNIFVGDMDSGIKCTLSKFADDTKLCGEVDTLEERDAIQRDLHRLEKWAHVNLMTFNKAKCRVLHLGHCNPRHKYKLGREWIESSSEEKDLGVLVDKKLNISRQCALADQKDNHILGCIKQKKCGQ</sequence>
<keyword evidence="3" id="KW-1185">Reference proteome</keyword>
<evidence type="ECO:0000259" key="1">
    <source>
        <dbReference type="Pfam" id="PF00078"/>
    </source>
</evidence>
<feature type="domain" description="Reverse transcriptase" evidence="1">
    <location>
        <begin position="88"/>
        <end position="180"/>
    </location>
</feature>
<dbReference type="EMBL" id="KZ505711">
    <property type="protein sequence ID" value="PKU46422.1"/>
    <property type="molecule type" value="Genomic_DNA"/>
</dbReference>
<name>A0A2I0UK51_LIMLA</name>
<dbReference type="OrthoDB" id="416454at2759"/>
<dbReference type="InterPro" id="IPR000477">
    <property type="entry name" value="RT_dom"/>
</dbReference>
<organism evidence="2 3">
    <name type="scientific">Limosa lapponica baueri</name>
    <dbReference type="NCBI Taxonomy" id="1758121"/>
    <lineage>
        <taxon>Eukaryota</taxon>
        <taxon>Metazoa</taxon>
        <taxon>Chordata</taxon>
        <taxon>Craniata</taxon>
        <taxon>Vertebrata</taxon>
        <taxon>Euteleostomi</taxon>
        <taxon>Archelosauria</taxon>
        <taxon>Archosauria</taxon>
        <taxon>Dinosauria</taxon>
        <taxon>Saurischia</taxon>
        <taxon>Theropoda</taxon>
        <taxon>Coelurosauria</taxon>
        <taxon>Aves</taxon>
        <taxon>Neognathae</taxon>
        <taxon>Neoaves</taxon>
        <taxon>Charadriiformes</taxon>
        <taxon>Scolopacidae</taxon>
        <taxon>Limosa</taxon>
    </lineage>
</organism>
<dbReference type="AlphaFoldDB" id="A0A2I0UK51"/>
<evidence type="ECO:0000313" key="3">
    <source>
        <dbReference type="Proteomes" id="UP000233556"/>
    </source>
</evidence>